<keyword evidence="4" id="KW-1185">Reference proteome</keyword>
<proteinExistence type="predicted"/>
<reference evidence="3 4" key="1">
    <citation type="submission" date="2020-01" db="EMBL/GenBank/DDBJ databases">
        <title>Identification and distribution of gene clusters putatively required for synthesis of sphingolipid metabolism inhibitors in phylogenetically diverse species of the filamentous fungus Fusarium.</title>
        <authorList>
            <person name="Kim H.-S."/>
            <person name="Busman M."/>
            <person name="Brown D.W."/>
            <person name="Divon H."/>
            <person name="Uhlig S."/>
            <person name="Proctor R.H."/>
        </authorList>
    </citation>
    <scope>NUCLEOTIDE SEQUENCE [LARGE SCALE GENOMIC DNA]</scope>
    <source>
        <strain evidence="3 4">NRRL 20459</strain>
    </source>
</reference>
<feature type="region of interest" description="Disordered" evidence="1">
    <location>
        <begin position="66"/>
        <end position="89"/>
    </location>
</feature>
<dbReference type="OrthoDB" id="4840990at2759"/>
<accession>A0A8H4KUR7</accession>
<feature type="compositionally biased region" description="Low complexity" evidence="1">
    <location>
        <begin position="67"/>
        <end position="77"/>
    </location>
</feature>
<dbReference type="AlphaFoldDB" id="A0A8H4KUR7"/>
<keyword evidence="2" id="KW-0472">Membrane</keyword>
<protein>
    <submittedName>
        <fullName evidence="3">Uncharacterized protein</fullName>
    </submittedName>
</protein>
<evidence type="ECO:0000313" key="4">
    <source>
        <dbReference type="Proteomes" id="UP000554235"/>
    </source>
</evidence>
<evidence type="ECO:0000256" key="1">
    <source>
        <dbReference type="SAM" id="MobiDB-lite"/>
    </source>
</evidence>
<comment type="caution">
    <text evidence="3">The sequence shown here is derived from an EMBL/GenBank/DDBJ whole genome shotgun (WGS) entry which is preliminary data.</text>
</comment>
<keyword evidence="2" id="KW-1133">Transmembrane helix</keyword>
<name>A0A8H4KUR7_9HYPO</name>
<dbReference type="Proteomes" id="UP000554235">
    <property type="component" value="Unassembled WGS sequence"/>
</dbReference>
<gene>
    <name evidence="3" type="ORF">FALBO_15579</name>
</gene>
<evidence type="ECO:0000256" key="2">
    <source>
        <dbReference type="SAM" id="Phobius"/>
    </source>
</evidence>
<keyword evidence="2" id="KW-0812">Transmembrane</keyword>
<sequence length="89" mass="10030">MPLVPSTASLPSSMSTFAYLREQKILNIIYIGLLVIEALMVLGVALVAVVKRVKLHRRLKTLKSRRPTTPTTYYPPYEFISPDTKKPLS</sequence>
<dbReference type="EMBL" id="JAADYS010002729">
    <property type="protein sequence ID" value="KAF4455638.1"/>
    <property type="molecule type" value="Genomic_DNA"/>
</dbReference>
<evidence type="ECO:0000313" key="3">
    <source>
        <dbReference type="EMBL" id="KAF4455638.1"/>
    </source>
</evidence>
<feature type="transmembrane region" description="Helical" evidence="2">
    <location>
        <begin position="28"/>
        <end position="50"/>
    </location>
</feature>
<organism evidence="3 4">
    <name type="scientific">Fusarium albosuccineum</name>
    <dbReference type="NCBI Taxonomy" id="1237068"/>
    <lineage>
        <taxon>Eukaryota</taxon>
        <taxon>Fungi</taxon>
        <taxon>Dikarya</taxon>
        <taxon>Ascomycota</taxon>
        <taxon>Pezizomycotina</taxon>
        <taxon>Sordariomycetes</taxon>
        <taxon>Hypocreomycetidae</taxon>
        <taxon>Hypocreales</taxon>
        <taxon>Nectriaceae</taxon>
        <taxon>Fusarium</taxon>
        <taxon>Fusarium decemcellulare species complex</taxon>
    </lineage>
</organism>